<dbReference type="eggNOG" id="COG1778">
    <property type="taxonomic scope" value="Bacteria"/>
</dbReference>
<evidence type="ECO:0000256" key="6">
    <source>
        <dbReference type="ARBA" id="ARBA00022842"/>
    </source>
</evidence>
<reference evidence="7 8" key="1">
    <citation type="journal article" date="2010" name="J. Bacteriol.">
        <title>The complete genome sequence of Croceibacter atlanticus HTCC2559T.</title>
        <authorList>
            <person name="Oh H.M."/>
            <person name="Kang I."/>
            <person name="Ferriera S."/>
            <person name="Giovannoni S.J."/>
            <person name="Cho J.C."/>
        </authorList>
    </citation>
    <scope>NUCLEOTIDE SEQUENCE [LARGE SCALE GENOMIC DNA]</scope>
    <source>
        <strain evidence="8">ATCC BAA-628 / HTCC2559 / KCTC 12090</strain>
    </source>
</reference>
<evidence type="ECO:0000313" key="7">
    <source>
        <dbReference type="EMBL" id="EAP86319.1"/>
    </source>
</evidence>
<keyword evidence="4" id="KW-0479">Metal-binding</keyword>
<evidence type="ECO:0000256" key="2">
    <source>
        <dbReference type="ARBA" id="ARBA00005893"/>
    </source>
</evidence>
<sequence>METSYKELLNNITTFIFDVDGVLTKNSLLISSQGELLRQVHAKDSYAIERAIGEGYKVCFMSHGDIRGLRMQLKLINVSDVFLKVTDKAEQLDIILEKDNIKREQVLYMGDDIPDSYPMHMVGLPCCPQDAVPEIKAISKYVSHQYGGKGCVRDVIEQVMKVQGKWLNNFS</sequence>
<dbReference type="Pfam" id="PF08282">
    <property type="entry name" value="Hydrolase_3"/>
    <property type="match status" value="1"/>
</dbReference>
<protein>
    <submittedName>
        <fullName evidence="7">Putative lipopolysaccharide biosynthesis-related protein</fullName>
    </submittedName>
</protein>
<evidence type="ECO:0000313" key="8">
    <source>
        <dbReference type="Proteomes" id="UP000002297"/>
    </source>
</evidence>
<keyword evidence="6" id="KW-0460">Magnesium</keyword>
<accession>A3U933</accession>
<dbReference type="Gene3D" id="3.40.50.1000">
    <property type="entry name" value="HAD superfamily/HAD-like"/>
    <property type="match status" value="1"/>
</dbReference>
<dbReference type="GO" id="GO:0046872">
    <property type="term" value="F:metal ion binding"/>
    <property type="evidence" value="ECO:0007669"/>
    <property type="project" value="UniProtKB-KW"/>
</dbReference>
<dbReference type="EMBL" id="CP002046">
    <property type="protein sequence ID" value="EAP86319.1"/>
    <property type="molecule type" value="Genomic_DNA"/>
</dbReference>
<dbReference type="STRING" id="216432.CA2559_09803"/>
<dbReference type="InterPro" id="IPR036412">
    <property type="entry name" value="HAD-like_sf"/>
</dbReference>
<gene>
    <name evidence="7" type="ordered locus">CA2559_09803</name>
</gene>
<evidence type="ECO:0000256" key="3">
    <source>
        <dbReference type="ARBA" id="ARBA00011881"/>
    </source>
</evidence>
<evidence type="ECO:0000256" key="5">
    <source>
        <dbReference type="ARBA" id="ARBA00022801"/>
    </source>
</evidence>
<organism evidence="7 8">
    <name type="scientific">Croceibacter atlanticus (strain ATCC BAA-628 / JCM 21780 / CIP 108009 / IAM 15332 / KCTC 12090 / HTCC2559)</name>
    <dbReference type="NCBI Taxonomy" id="216432"/>
    <lineage>
        <taxon>Bacteria</taxon>
        <taxon>Pseudomonadati</taxon>
        <taxon>Bacteroidota</taxon>
        <taxon>Flavobacteriia</taxon>
        <taxon>Flavobacteriales</taxon>
        <taxon>Flavobacteriaceae</taxon>
        <taxon>Croceibacter</taxon>
    </lineage>
</organism>
<dbReference type="GeneID" id="89453709"/>
<evidence type="ECO:0000256" key="1">
    <source>
        <dbReference type="ARBA" id="ARBA00001946"/>
    </source>
</evidence>
<comment type="subunit">
    <text evidence="3">Homotetramer.</text>
</comment>
<comment type="similarity">
    <text evidence="2">Belongs to the KdsC family.</text>
</comment>
<comment type="cofactor">
    <cofactor evidence="1">
        <name>Mg(2+)</name>
        <dbReference type="ChEBI" id="CHEBI:18420"/>
    </cofactor>
</comment>
<keyword evidence="8" id="KW-1185">Reference proteome</keyword>
<name>A3U933_CROAH</name>
<dbReference type="SFLD" id="SFLDG01138">
    <property type="entry name" value="C1.6.2:_Deoxy-d-mannose-octulo"/>
    <property type="match status" value="1"/>
</dbReference>
<dbReference type="InterPro" id="IPR050793">
    <property type="entry name" value="CMP-NeuNAc_synthase"/>
</dbReference>
<dbReference type="PANTHER" id="PTHR21485">
    <property type="entry name" value="HAD SUPERFAMILY MEMBERS CMAS AND KDSC"/>
    <property type="match status" value="1"/>
</dbReference>
<dbReference type="PANTHER" id="PTHR21485:SF3">
    <property type="entry name" value="N-ACYLNEURAMINATE CYTIDYLYLTRANSFERASE"/>
    <property type="match status" value="1"/>
</dbReference>
<dbReference type="KEGG" id="cat:CA2559_09803"/>
<dbReference type="InterPro" id="IPR023214">
    <property type="entry name" value="HAD_sf"/>
</dbReference>
<evidence type="ECO:0000256" key="4">
    <source>
        <dbReference type="ARBA" id="ARBA00022723"/>
    </source>
</evidence>
<proteinExistence type="inferred from homology"/>
<dbReference type="GO" id="GO:0008781">
    <property type="term" value="F:N-acylneuraminate cytidylyltransferase activity"/>
    <property type="evidence" value="ECO:0007669"/>
    <property type="project" value="TreeGrafter"/>
</dbReference>
<dbReference type="Proteomes" id="UP000002297">
    <property type="component" value="Chromosome"/>
</dbReference>
<dbReference type="InterPro" id="IPR010023">
    <property type="entry name" value="KdsC_fam"/>
</dbReference>
<dbReference type="SFLD" id="SFLDS00003">
    <property type="entry name" value="Haloacid_Dehalogenase"/>
    <property type="match status" value="1"/>
</dbReference>
<dbReference type="OrthoDB" id="9805604at2"/>
<dbReference type="SUPFAM" id="SSF56784">
    <property type="entry name" value="HAD-like"/>
    <property type="match status" value="1"/>
</dbReference>
<keyword evidence="5" id="KW-0378">Hydrolase</keyword>
<dbReference type="GO" id="GO:0016788">
    <property type="term" value="F:hydrolase activity, acting on ester bonds"/>
    <property type="evidence" value="ECO:0007669"/>
    <property type="project" value="InterPro"/>
</dbReference>
<dbReference type="AlphaFoldDB" id="A3U933"/>
<dbReference type="HOGENOM" id="CLU_106694_1_0_10"/>
<dbReference type="RefSeq" id="WP_013187704.1">
    <property type="nucleotide sequence ID" value="NC_014230.1"/>
</dbReference>
<dbReference type="SFLD" id="SFLDG01136">
    <property type="entry name" value="C1.6:_Phosphoserine_Phosphatas"/>
    <property type="match status" value="1"/>
</dbReference>